<gene>
    <name evidence="2" type="ORF">PG991_013086</name>
</gene>
<feature type="compositionally biased region" description="Low complexity" evidence="1">
    <location>
        <begin position="232"/>
        <end position="243"/>
    </location>
</feature>
<feature type="compositionally biased region" description="Polar residues" evidence="1">
    <location>
        <begin position="146"/>
        <end position="155"/>
    </location>
</feature>
<feature type="compositionally biased region" description="Low complexity" evidence="1">
    <location>
        <begin position="60"/>
        <end position="85"/>
    </location>
</feature>
<feature type="region of interest" description="Disordered" evidence="1">
    <location>
        <begin position="124"/>
        <end position="155"/>
    </location>
</feature>
<feature type="compositionally biased region" description="Pro residues" evidence="1">
    <location>
        <begin position="221"/>
        <end position="231"/>
    </location>
</feature>
<keyword evidence="3" id="KW-1185">Reference proteome</keyword>
<evidence type="ECO:0000256" key="1">
    <source>
        <dbReference type="SAM" id="MobiDB-lite"/>
    </source>
</evidence>
<feature type="region of interest" description="Disordered" evidence="1">
    <location>
        <begin position="58"/>
        <end position="92"/>
    </location>
</feature>
<sequence>MDGITASHRLADLGELARQRPQTEEATWRLLGALSFLSPDYDIPASVFQPYSLSSTSEVATTSQRGTTSTTSAAAASTSDNNTTTKKNVSGVKARARRVLNYQKMLQDPLPWVVMTTTASADDNMMDLDADDTSSSPQKHDRDTVTIGNNTRPRSGSLAAQNLFEEALQPLLETGIVRRAHVRGAIIHIDPDTQTLYRRRTIKRHGQRDFDLAVRMMLRAMPPPPSSPIPPSTSSSPQTSTPQTELMHHVLALASHYERYAGWSGGDDEDRSAETKNKNIDAATTKKAPMFARSPRFASTRELEQLTKHTLELAGYQEYDGQATSR</sequence>
<protein>
    <submittedName>
        <fullName evidence="2">Uncharacterized protein</fullName>
    </submittedName>
</protein>
<evidence type="ECO:0000313" key="3">
    <source>
        <dbReference type="Proteomes" id="UP001396898"/>
    </source>
</evidence>
<dbReference type="EMBL" id="JAQQWI010000018">
    <property type="protein sequence ID" value="KAK8000864.1"/>
    <property type="molecule type" value="Genomic_DNA"/>
</dbReference>
<accession>A0ABR1R513</accession>
<name>A0ABR1R513_9PEZI</name>
<organism evidence="2 3">
    <name type="scientific">Apiospora marii</name>
    <dbReference type="NCBI Taxonomy" id="335849"/>
    <lineage>
        <taxon>Eukaryota</taxon>
        <taxon>Fungi</taxon>
        <taxon>Dikarya</taxon>
        <taxon>Ascomycota</taxon>
        <taxon>Pezizomycotina</taxon>
        <taxon>Sordariomycetes</taxon>
        <taxon>Xylariomycetidae</taxon>
        <taxon>Amphisphaeriales</taxon>
        <taxon>Apiosporaceae</taxon>
        <taxon>Apiospora</taxon>
    </lineage>
</organism>
<proteinExistence type="predicted"/>
<reference evidence="2 3" key="1">
    <citation type="submission" date="2023-01" db="EMBL/GenBank/DDBJ databases">
        <title>Analysis of 21 Apiospora genomes using comparative genomics revels a genus with tremendous synthesis potential of carbohydrate active enzymes and secondary metabolites.</title>
        <authorList>
            <person name="Sorensen T."/>
        </authorList>
    </citation>
    <scope>NUCLEOTIDE SEQUENCE [LARGE SCALE GENOMIC DNA]</scope>
    <source>
        <strain evidence="2 3">CBS 20057</strain>
    </source>
</reference>
<dbReference type="Proteomes" id="UP001396898">
    <property type="component" value="Unassembled WGS sequence"/>
</dbReference>
<evidence type="ECO:0000313" key="2">
    <source>
        <dbReference type="EMBL" id="KAK8000864.1"/>
    </source>
</evidence>
<feature type="region of interest" description="Disordered" evidence="1">
    <location>
        <begin position="219"/>
        <end position="243"/>
    </location>
</feature>
<feature type="region of interest" description="Disordered" evidence="1">
    <location>
        <begin position="264"/>
        <end position="296"/>
    </location>
</feature>
<comment type="caution">
    <text evidence="2">The sequence shown here is derived from an EMBL/GenBank/DDBJ whole genome shotgun (WGS) entry which is preliminary data.</text>
</comment>